<keyword evidence="1" id="KW-0472">Membrane</keyword>
<feature type="transmembrane region" description="Helical" evidence="1">
    <location>
        <begin position="12"/>
        <end position="29"/>
    </location>
</feature>
<protein>
    <submittedName>
        <fullName evidence="2">Uncharacterized protein</fullName>
    </submittedName>
</protein>
<dbReference type="AlphaFoldDB" id="A0A0A8ZMA2"/>
<evidence type="ECO:0000256" key="1">
    <source>
        <dbReference type="SAM" id="Phobius"/>
    </source>
</evidence>
<reference evidence="2" key="1">
    <citation type="submission" date="2014-09" db="EMBL/GenBank/DDBJ databases">
        <authorList>
            <person name="Magalhaes I.L.F."/>
            <person name="Oliveira U."/>
            <person name="Santos F.R."/>
            <person name="Vidigal T.H.D.A."/>
            <person name="Brescovit A.D."/>
            <person name="Santos A.J."/>
        </authorList>
    </citation>
    <scope>NUCLEOTIDE SEQUENCE</scope>
    <source>
        <tissue evidence="2">Shoot tissue taken approximately 20 cm above the soil surface</tissue>
    </source>
</reference>
<keyword evidence="1" id="KW-0812">Transmembrane</keyword>
<dbReference type="EMBL" id="GBRH01257964">
    <property type="protein sequence ID" value="JAD39931.1"/>
    <property type="molecule type" value="Transcribed_RNA"/>
</dbReference>
<organism evidence="2">
    <name type="scientific">Arundo donax</name>
    <name type="common">Giant reed</name>
    <name type="synonym">Donax arundinaceus</name>
    <dbReference type="NCBI Taxonomy" id="35708"/>
    <lineage>
        <taxon>Eukaryota</taxon>
        <taxon>Viridiplantae</taxon>
        <taxon>Streptophyta</taxon>
        <taxon>Embryophyta</taxon>
        <taxon>Tracheophyta</taxon>
        <taxon>Spermatophyta</taxon>
        <taxon>Magnoliopsida</taxon>
        <taxon>Liliopsida</taxon>
        <taxon>Poales</taxon>
        <taxon>Poaceae</taxon>
        <taxon>PACMAD clade</taxon>
        <taxon>Arundinoideae</taxon>
        <taxon>Arundineae</taxon>
        <taxon>Arundo</taxon>
    </lineage>
</organism>
<reference evidence="2" key="2">
    <citation type="journal article" date="2015" name="Data Brief">
        <title>Shoot transcriptome of the giant reed, Arundo donax.</title>
        <authorList>
            <person name="Barrero R.A."/>
            <person name="Guerrero F.D."/>
            <person name="Moolhuijzen P."/>
            <person name="Goolsby J.A."/>
            <person name="Tidwell J."/>
            <person name="Bellgard S.E."/>
            <person name="Bellgard M.I."/>
        </authorList>
    </citation>
    <scope>NUCLEOTIDE SEQUENCE</scope>
    <source>
        <tissue evidence="2">Shoot tissue taken approximately 20 cm above the soil surface</tissue>
    </source>
</reference>
<sequence length="30" mass="3170">MSRTICCAPKIMLLVHGISFISGMASTTLS</sequence>
<proteinExistence type="predicted"/>
<keyword evidence="1" id="KW-1133">Transmembrane helix</keyword>
<name>A0A0A8ZMA2_ARUDO</name>
<evidence type="ECO:0000313" key="2">
    <source>
        <dbReference type="EMBL" id="JAD39931.1"/>
    </source>
</evidence>
<accession>A0A0A8ZMA2</accession>